<evidence type="ECO:0000313" key="10">
    <source>
        <dbReference type="EMBL" id="SNT54855.1"/>
    </source>
</evidence>
<evidence type="ECO:0000256" key="8">
    <source>
        <dbReference type="SAM" id="SignalP"/>
    </source>
</evidence>
<evidence type="ECO:0000256" key="6">
    <source>
        <dbReference type="SAM" id="MobiDB-lite"/>
    </source>
</evidence>
<feature type="region of interest" description="Disordered" evidence="6">
    <location>
        <begin position="321"/>
        <end position="360"/>
    </location>
</feature>
<evidence type="ECO:0000256" key="1">
    <source>
        <dbReference type="ARBA" id="ARBA00011073"/>
    </source>
</evidence>
<dbReference type="OrthoDB" id="9798386at2"/>
<dbReference type="Gene3D" id="3.40.50.200">
    <property type="entry name" value="Peptidase S8/S53 domain"/>
    <property type="match status" value="1"/>
</dbReference>
<dbReference type="Proteomes" id="UP000198280">
    <property type="component" value="Unassembled WGS sequence"/>
</dbReference>
<dbReference type="PRINTS" id="PR00723">
    <property type="entry name" value="SUBTILISIN"/>
</dbReference>
<evidence type="ECO:0000256" key="4">
    <source>
        <dbReference type="ARBA" id="ARBA00022825"/>
    </source>
</evidence>
<feature type="active site" description="Charge relay system" evidence="5">
    <location>
        <position position="250"/>
    </location>
</feature>
<feature type="active site" description="Charge relay system" evidence="5">
    <location>
        <position position="96"/>
    </location>
</feature>
<proteinExistence type="inferred from homology"/>
<feature type="region of interest" description="Disordered" evidence="6">
    <location>
        <begin position="397"/>
        <end position="450"/>
    </location>
</feature>
<keyword evidence="7" id="KW-0472">Membrane</keyword>
<dbReference type="GO" id="GO:0004252">
    <property type="term" value="F:serine-type endopeptidase activity"/>
    <property type="evidence" value="ECO:0007669"/>
    <property type="project" value="UniProtKB-UniRule"/>
</dbReference>
<feature type="chain" id="PRO_5012286143" evidence="8">
    <location>
        <begin position="30"/>
        <end position="450"/>
    </location>
</feature>
<dbReference type="AlphaFoldDB" id="A0A239NJ05"/>
<evidence type="ECO:0000256" key="7">
    <source>
        <dbReference type="SAM" id="Phobius"/>
    </source>
</evidence>
<feature type="signal peptide" evidence="8">
    <location>
        <begin position="1"/>
        <end position="29"/>
    </location>
</feature>
<keyword evidence="11" id="KW-1185">Reference proteome</keyword>
<evidence type="ECO:0000256" key="3">
    <source>
        <dbReference type="ARBA" id="ARBA00022801"/>
    </source>
</evidence>
<organism evidence="10 11">
    <name type="scientific">Actinacidiphila glaucinigra</name>
    <dbReference type="NCBI Taxonomy" id="235986"/>
    <lineage>
        <taxon>Bacteria</taxon>
        <taxon>Bacillati</taxon>
        <taxon>Actinomycetota</taxon>
        <taxon>Actinomycetes</taxon>
        <taxon>Kitasatosporales</taxon>
        <taxon>Streptomycetaceae</taxon>
        <taxon>Actinacidiphila</taxon>
    </lineage>
</organism>
<dbReference type="SUPFAM" id="SSF52743">
    <property type="entry name" value="Subtilisin-like"/>
    <property type="match status" value="1"/>
</dbReference>
<dbReference type="RefSeq" id="WP_089228844.1">
    <property type="nucleotide sequence ID" value="NZ_FZOF01000038.1"/>
</dbReference>
<evidence type="ECO:0000256" key="2">
    <source>
        <dbReference type="ARBA" id="ARBA00022670"/>
    </source>
</evidence>
<keyword evidence="2 5" id="KW-0645">Protease</keyword>
<keyword evidence="4 5" id="KW-0720">Serine protease</keyword>
<dbReference type="InterPro" id="IPR015500">
    <property type="entry name" value="Peptidase_S8_subtilisin-rel"/>
</dbReference>
<dbReference type="PANTHER" id="PTHR43806">
    <property type="entry name" value="PEPTIDASE S8"/>
    <property type="match status" value="1"/>
</dbReference>
<protein>
    <submittedName>
        <fullName evidence="10">Type VII secretion-associated serine protease mycosin</fullName>
    </submittedName>
</protein>
<dbReference type="InterPro" id="IPR000209">
    <property type="entry name" value="Peptidase_S8/S53_dom"/>
</dbReference>
<keyword evidence="7" id="KW-1133">Transmembrane helix</keyword>
<evidence type="ECO:0000259" key="9">
    <source>
        <dbReference type="Pfam" id="PF00082"/>
    </source>
</evidence>
<dbReference type="InterPro" id="IPR023827">
    <property type="entry name" value="Peptidase_S8_Asp-AS"/>
</dbReference>
<keyword evidence="8" id="KW-0732">Signal</keyword>
<name>A0A239NJ05_9ACTN</name>
<feature type="compositionally biased region" description="Low complexity" evidence="6">
    <location>
        <begin position="332"/>
        <end position="353"/>
    </location>
</feature>
<feature type="compositionally biased region" description="Gly residues" evidence="6">
    <location>
        <begin position="400"/>
        <end position="417"/>
    </location>
</feature>
<feature type="transmembrane region" description="Helical" evidence="7">
    <location>
        <begin position="369"/>
        <end position="391"/>
    </location>
</feature>
<feature type="compositionally biased region" description="Low complexity" evidence="6">
    <location>
        <begin position="427"/>
        <end position="442"/>
    </location>
</feature>
<accession>A0A239NJ05</accession>
<feature type="domain" description="Peptidase S8/S53" evidence="9">
    <location>
        <begin position="53"/>
        <end position="302"/>
    </location>
</feature>
<sequence length="450" mass="45484">MAFTRTLRSAGGVVLAGALVFAAAPAASADQTREDQWPLEAFDAASIWKISKGKGVTVAVIDSGVNAGHVDLKGNVVEGKDFIDGGSTAPEAGDDHGTAMASIIAAHGHGPGGADGVMGLAPDAKILDIRDDGHHDDGFAESIRYAVDHGASVINVSSGGAVKVDAEAEAVAYALKKNVVVVAASGNEGSEVRYPAGHPGAIAVGAVKNNTEIWEGSNHGPQLLLSGPGTFIVSAGGKDNAAYRSGTGTSDASAFVAAAAALLRAKFPDLTAGQIVNRLTKSAGLPSSEKGASLPDEHYGYGFIQPLAALTRDISAGPTYGPLKVPESLQAGQSDDGQGTTDDPSASAPDATAGGMSDDEQAAADRKQVIALGVIGVVGLLVLALVVFLIVKLARRNKGNRGGPGGPGGPSGWGGDGQPQYGRTPHQPQYQQGGNPYQQQSQAPGRWPNQ</sequence>
<reference evidence="10 11" key="1">
    <citation type="submission" date="2017-06" db="EMBL/GenBank/DDBJ databases">
        <authorList>
            <person name="Kim H.J."/>
            <person name="Triplett B.A."/>
        </authorList>
    </citation>
    <scope>NUCLEOTIDE SEQUENCE [LARGE SCALE GENOMIC DNA]</scope>
    <source>
        <strain evidence="10 11">CGMCC 4.1858</strain>
    </source>
</reference>
<dbReference type="PROSITE" id="PS51892">
    <property type="entry name" value="SUBTILASE"/>
    <property type="match status" value="1"/>
</dbReference>
<dbReference type="PANTHER" id="PTHR43806:SF11">
    <property type="entry name" value="CEREVISIN-RELATED"/>
    <property type="match status" value="1"/>
</dbReference>
<comment type="similarity">
    <text evidence="1 5">Belongs to the peptidase S8 family.</text>
</comment>
<dbReference type="Pfam" id="PF00082">
    <property type="entry name" value="Peptidase_S8"/>
    <property type="match status" value="1"/>
</dbReference>
<feature type="active site" description="Charge relay system" evidence="5">
    <location>
        <position position="62"/>
    </location>
</feature>
<keyword evidence="7" id="KW-0812">Transmembrane</keyword>
<dbReference type="GO" id="GO:0006508">
    <property type="term" value="P:proteolysis"/>
    <property type="evidence" value="ECO:0007669"/>
    <property type="project" value="UniProtKB-KW"/>
</dbReference>
<evidence type="ECO:0000256" key="5">
    <source>
        <dbReference type="PROSITE-ProRule" id="PRU01240"/>
    </source>
</evidence>
<dbReference type="InterPro" id="IPR050131">
    <property type="entry name" value="Peptidase_S8_subtilisin-like"/>
</dbReference>
<gene>
    <name evidence="10" type="ORF">SAMN05216252_13826</name>
</gene>
<dbReference type="InterPro" id="IPR036852">
    <property type="entry name" value="Peptidase_S8/S53_dom_sf"/>
</dbReference>
<keyword evidence="3 5" id="KW-0378">Hydrolase</keyword>
<dbReference type="PROSITE" id="PS00136">
    <property type="entry name" value="SUBTILASE_ASP"/>
    <property type="match status" value="1"/>
</dbReference>
<dbReference type="EMBL" id="FZOF01000038">
    <property type="protein sequence ID" value="SNT54855.1"/>
    <property type="molecule type" value="Genomic_DNA"/>
</dbReference>
<evidence type="ECO:0000313" key="11">
    <source>
        <dbReference type="Proteomes" id="UP000198280"/>
    </source>
</evidence>